<evidence type="ECO:0000313" key="6">
    <source>
        <dbReference type="EMBL" id="VFK17598.1"/>
    </source>
</evidence>
<name>A0A450WKT3_9GAMM</name>
<keyword evidence="2 3" id="KW-0175">Coiled coil</keyword>
<proteinExistence type="predicted"/>
<sequence length="476" mass="52613">MKKHPYELLALAALLIALILVFVFLMGREPQRAQDLYVTAERRNLTIRVETIGALEAENAHVISSSIPGDKVKITKLVDDGKYVKAGDHLVSFDVTVFEEEIAGILGEIKVKEAALETARQSVQWEKAKLERSLKAAEYDIEAATAAHRKLENGDGPIKLAELDLEMQEKRKAYRQSQAYLRELRTLVESGVSSEGELKNAQDEKKNARHLYETARRKLDAYRDYVFPSELDAATALLQQAETELDQLQRSGAHAVAQAESAYNEIGQALDALKDKSEQVRAKLERSAIVAPVGGFAIHAEIYAGGGKRRKPRIGDEVRRGQPLLHLPDTSAYLVKTQIPETDLHRIQPGLTADISVDAYPGLRFGGKVQHLGVLAEDDEADTGRKYFHITLKLDGADQRLRPGMTARVSILIEHLEDVVVAPLHAVFHEGDSATVYRMNGKETEKTPVETGARDAFFMEIRAGVEAGDRLALGAD</sequence>
<feature type="coiled-coil region" evidence="3">
    <location>
        <begin position="198"/>
        <end position="283"/>
    </location>
</feature>
<comment type="subcellular location">
    <subcellularLocation>
        <location evidence="1">Cell envelope</location>
    </subcellularLocation>
</comment>
<dbReference type="PANTHER" id="PTHR32347">
    <property type="entry name" value="EFFLUX SYSTEM COMPONENT YKNX-RELATED"/>
    <property type="match status" value="1"/>
</dbReference>
<dbReference type="Gene3D" id="2.40.30.170">
    <property type="match status" value="1"/>
</dbReference>
<reference evidence="6" key="1">
    <citation type="submission" date="2019-02" db="EMBL/GenBank/DDBJ databases">
        <authorList>
            <person name="Gruber-Vodicka R. H."/>
            <person name="Seah K. B. B."/>
        </authorList>
    </citation>
    <scope>NUCLEOTIDE SEQUENCE</scope>
    <source>
        <strain evidence="6">BECK_S313</strain>
    </source>
</reference>
<dbReference type="InterPro" id="IPR050465">
    <property type="entry name" value="UPF0194_transport"/>
</dbReference>
<accession>A0A450WKT3</accession>
<dbReference type="InterPro" id="IPR058792">
    <property type="entry name" value="Beta-barrel_RND_2"/>
</dbReference>
<evidence type="ECO:0000256" key="3">
    <source>
        <dbReference type="SAM" id="Coils"/>
    </source>
</evidence>
<evidence type="ECO:0000256" key="1">
    <source>
        <dbReference type="ARBA" id="ARBA00004196"/>
    </source>
</evidence>
<dbReference type="AlphaFoldDB" id="A0A450WKT3"/>
<dbReference type="EMBL" id="CAADFK010000120">
    <property type="protein sequence ID" value="VFK17598.1"/>
    <property type="molecule type" value="Genomic_DNA"/>
</dbReference>
<gene>
    <name evidence="6" type="ORF">BECKLPF1236B_GA0070989_11208</name>
</gene>
<dbReference type="GO" id="GO:0030313">
    <property type="term" value="C:cell envelope"/>
    <property type="evidence" value="ECO:0007669"/>
    <property type="project" value="UniProtKB-SubCell"/>
</dbReference>
<evidence type="ECO:0000259" key="4">
    <source>
        <dbReference type="Pfam" id="PF25954"/>
    </source>
</evidence>
<dbReference type="Pfam" id="PF25967">
    <property type="entry name" value="RND-MFP_C"/>
    <property type="match status" value="1"/>
</dbReference>
<protein>
    <submittedName>
        <fullName evidence="6">HlyD family secretion protein</fullName>
    </submittedName>
</protein>
<dbReference type="Pfam" id="PF25954">
    <property type="entry name" value="Beta-barrel_RND_2"/>
    <property type="match status" value="1"/>
</dbReference>
<feature type="domain" description="CusB-like beta-barrel" evidence="4">
    <location>
        <begin position="335"/>
        <end position="411"/>
    </location>
</feature>
<feature type="domain" description="Multidrug resistance protein MdtA-like C-terminal permuted SH3" evidence="5">
    <location>
        <begin position="418"/>
        <end position="471"/>
    </location>
</feature>
<organism evidence="6">
    <name type="scientific">Candidatus Kentrum sp. LPFa</name>
    <dbReference type="NCBI Taxonomy" id="2126335"/>
    <lineage>
        <taxon>Bacteria</taxon>
        <taxon>Pseudomonadati</taxon>
        <taxon>Pseudomonadota</taxon>
        <taxon>Gammaproteobacteria</taxon>
        <taxon>Candidatus Kentrum</taxon>
    </lineage>
</organism>
<dbReference type="InterPro" id="IPR058627">
    <property type="entry name" value="MdtA-like_C"/>
</dbReference>
<evidence type="ECO:0000259" key="5">
    <source>
        <dbReference type="Pfam" id="PF25967"/>
    </source>
</evidence>
<evidence type="ECO:0000256" key="2">
    <source>
        <dbReference type="ARBA" id="ARBA00023054"/>
    </source>
</evidence>
<dbReference type="PANTHER" id="PTHR32347:SF14">
    <property type="entry name" value="EFFLUX SYSTEM COMPONENT YKNX-RELATED"/>
    <property type="match status" value="1"/>
</dbReference>
<dbReference type="Gene3D" id="2.40.420.20">
    <property type="match status" value="1"/>
</dbReference>